<evidence type="ECO:0000256" key="1">
    <source>
        <dbReference type="ARBA" id="ARBA00004613"/>
    </source>
</evidence>
<dbReference type="InterPro" id="IPR010682">
    <property type="entry name" value="SCRL"/>
</dbReference>
<keyword evidence="5" id="KW-0611">Plant defense</keyword>
<keyword evidence="4 7" id="KW-0732">Signal</keyword>
<sequence>MKLAAIFLASCILFSLLPIHFSQGGEPRVTAAHKRPWCPSKKQEFTGSCSSDGAQQCLNDLLSTWDPSVRLSPVSCNCTPQSNNMRLCNCPNMICP</sequence>
<evidence type="ECO:0000256" key="3">
    <source>
        <dbReference type="ARBA" id="ARBA00022525"/>
    </source>
</evidence>
<dbReference type="OMA" id="SCNCTPQ"/>
<evidence type="ECO:0000256" key="2">
    <source>
        <dbReference type="ARBA" id="ARBA00006722"/>
    </source>
</evidence>
<dbReference type="EMBL" id="KI517881">
    <property type="protein sequence ID" value="ESQ29360.1"/>
    <property type="molecule type" value="Genomic_DNA"/>
</dbReference>
<dbReference type="GO" id="GO:0005576">
    <property type="term" value="C:extracellular region"/>
    <property type="evidence" value="ECO:0007669"/>
    <property type="project" value="UniProtKB-SubCell"/>
</dbReference>
<feature type="signal peptide" evidence="7">
    <location>
        <begin position="1"/>
        <end position="24"/>
    </location>
</feature>
<keyword evidence="3" id="KW-0964">Secreted</keyword>
<feature type="chain" id="PRO_5004720211" evidence="7">
    <location>
        <begin position="25"/>
        <end position="96"/>
    </location>
</feature>
<comment type="similarity">
    <text evidence="2">Belongs to the DEFL family.</text>
</comment>
<organism evidence="8 9">
    <name type="scientific">Eutrema salsugineum</name>
    <name type="common">Saltwater cress</name>
    <name type="synonym">Sisymbrium salsugineum</name>
    <dbReference type="NCBI Taxonomy" id="72664"/>
    <lineage>
        <taxon>Eukaryota</taxon>
        <taxon>Viridiplantae</taxon>
        <taxon>Streptophyta</taxon>
        <taxon>Embryophyta</taxon>
        <taxon>Tracheophyta</taxon>
        <taxon>Spermatophyta</taxon>
        <taxon>Magnoliopsida</taxon>
        <taxon>eudicotyledons</taxon>
        <taxon>Gunneridae</taxon>
        <taxon>Pentapetalae</taxon>
        <taxon>rosids</taxon>
        <taxon>malvids</taxon>
        <taxon>Brassicales</taxon>
        <taxon>Brassicaceae</taxon>
        <taxon>Eutremeae</taxon>
        <taxon>Eutrema</taxon>
    </lineage>
</organism>
<keyword evidence="6" id="KW-1015">Disulfide bond</keyword>
<evidence type="ECO:0000313" key="8">
    <source>
        <dbReference type="EMBL" id="ESQ29360.1"/>
    </source>
</evidence>
<gene>
    <name evidence="8" type="ORF">EUTSA_v10023986mg</name>
</gene>
<proteinExistence type="inferred from homology"/>
<dbReference type="PANTHER" id="PTHR34450:SF10">
    <property type="entry name" value="DEFENSIN-LIKE PROTEIN 245-RELATED"/>
    <property type="match status" value="1"/>
</dbReference>
<dbReference type="STRING" id="72664.V4JVD0"/>
<dbReference type="GO" id="GO:0007165">
    <property type="term" value="P:signal transduction"/>
    <property type="evidence" value="ECO:0007669"/>
    <property type="project" value="InterPro"/>
</dbReference>
<evidence type="ECO:0000256" key="7">
    <source>
        <dbReference type="SAM" id="SignalP"/>
    </source>
</evidence>
<name>V4JVD0_EUTSA</name>
<reference evidence="8 9" key="1">
    <citation type="journal article" date="2013" name="Front. Plant Sci.">
        <title>The Reference Genome of the Halophytic Plant Eutrema salsugineum.</title>
        <authorList>
            <person name="Yang R."/>
            <person name="Jarvis D.E."/>
            <person name="Chen H."/>
            <person name="Beilstein M.A."/>
            <person name="Grimwood J."/>
            <person name="Jenkins J."/>
            <person name="Shu S."/>
            <person name="Prochnik S."/>
            <person name="Xin M."/>
            <person name="Ma C."/>
            <person name="Schmutz J."/>
            <person name="Wing R.A."/>
            <person name="Mitchell-Olds T."/>
            <person name="Schumaker K.S."/>
            <person name="Wang X."/>
        </authorList>
    </citation>
    <scope>NUCLEOTIDE SEQUENCE [LARGE SCALE GENOMIC DNA]</scope>
</reference>
<dbReference type="OrthoDB" id="1051651at2759"/>
<accession>V4JVD0</accession>
<dbReference type="Pfam" id="PF06876">
    <property type="entry name" value="SCRL"/>
    <property type="match status" value="1"/>
</dbReference>
<keyword evidence="9" id="KW-1185">Reference proteome</keyword>
<dbReference type="AlphaFoldDB" id="V4JVD0"/>
<dbReference type="GO" id="GO:0006952">
    <property type="term" value="P:defense response"/>
    <property type="evidence" value="ECO:0007669"/>
    <property type="project" value="UniProtKB-KW"/>
</dbReference>
<protein>
    <submittedName>
        <fullName evidence="8">Uncharacterized protein</fullName>
    </submittedName>
</protein>
<dbReference type="Proteomes" id="UP000030689">
    <property type="component" value="Unassembled WGS sequence"/>
</dbReference>
<dbReference type="KEGG" id="eus:EUTSA_v10023986mg"/>
<dbReference type="PANTHER" id="PTHR34450">
    <property type="entry name" value="DEFENSIN-LIKE PROTEIN 245-RELATED"/>
    <property type="match status" value="1"/>
</dbReference>
<dbReference type="Gramene" id="ESQ29360">
    <property type="protein sequence ID" value="ESQ29360"/>
    <property type="gene ID" value="EUTSA_v10023986mg"/>
</dbReference>
<evidence type="ECO:0000313" key="9">
    <source>
        <dbReference type="Proteomes" id="UP000030689"/>
    </source>
</evidence>
<comment type="subcellular location">
    <subcellularLocation>
        <location evidence="1">Secreted</location>
    </subcellularLocation>
</comment>
<evidence type="ECO:0000256" key="4">
    <source>
        <dbReference type="ARBA" id="ARBA00022729"/>
    </source>
</evidence>
<evidence type="ECO:0000256" key="5">
    <source>
        <dbReference type="ARBA" id="ARBA00022821"/>
    </source>
</evidence>
<evidence type="ECO:0000256" key="6">
    <source>
        <dbReference type="ARBA" id="ARBA00023157"/>
    </source>
</evidence>